<evidence type="ECO:0000313" key="2">
    <source>
        <dbReference type="Proteomes" id="UP000241762"/>
    </source>
</evidence>
<dbReference type="AlphaFoldDB" id="A0A2P1P9S3"/>
<gene>
    <name evidence="1" type="ORF">phytr_11090</name>
</gene>
<name>A0A2P1P9S3_9RICK</name>
<reference evidence="1 2" key="1">
    <citation type="submission" date="2018-03" db="EMBL/GenBank/DDBJ databases">
        <title>A gene transfer event suggests a long-term partnership between eustigmatophyte algae and a novel lineage of endosymbiotic bacteria.</title>
        <authorList>
            <person name="Yurchenko T."/>
            <person name="Sevcikova T."/>
            <person name="Pribyl P."/>
            <person name="El Karkouri K."/>
            <person name="Klimes V."/>
            <person name="Amaral R."/>
            <person name="Zbrankova V."/>
            <person name="Kim E."/>
            <person name="Raoult D."/>
            <person name="Santos L.M.A."/>
            <person name="Elias M."/>
        </authorList>
    </citation>
    <scope>NUCLEOTIDE SEQUENCE [LARGE SCALE GENOMIC DNA]</scope>
    <source>
        <strain evidence="1">CCALA 838</strain>
    </source>
</reference>
<proteinExistence type="predicted"/>
<keyword evidence="2" id="KW-1185">Reference proteome</keyword>
<protein>
    <submittedName>
        <fullName evidence="1">Uncharacterized protein</fullName>
    </submittedName>
</protein>
<accession>A0A2P1P9S3</accession>
<sequence>MIRNADSHNAPDYETGSFSGLQGHLVYFLDIKDQGVLGDTCKNPLLQLSDYINEG</sequence>
<dbReference type="KEGG" id="ptc:phytr_11090"/>
<organism evidence="1 2">
    <name type="scientific">Candidatus Phycorickettsia trachydisci</name>
    <dbReference type="NCBI Taxonomy" id="2115978"/>
    <lineage>
        <taxon>Bacteria</taxon>
        <taxon>Pseudomonadati</taxon>
        <taxon>Pseudomonadota</taxon>
        <taxon>Alphaproteobacteria</taxon>
        <taxon>Rickettsiales</taxon>
        <taxon>Rickettsiaceae</taxon>
        <taxon>Candidatus Phycorickettsia</taxon>
    </lineage>
</organism>
<evidence type="ECO:0000313" key="1">
    <source>
        <dbReference type="EMBL" id="AVP88034.1"/>
    </source>
</evidence>
<dbReference type="EMBL" id="CP027845">
    <property type="protein sequence ID" value="AVP88034.1"/>
    <property type="molecule type" value="Genomic_DNA"/>
</dbReference>
<dbReference type="Proteomes" id="UP000241762">
    <property type="component" value="Chromosome"/>
</dbReference>